<dbReference type="PATRIC" id="fig|1115803.3.peg.605"/>
<gene>
    <name evidence="2" type="ORF">HMPREF1129_1615</name>
</gene>
<reference evidence="2 3" key="1">
    <citation type="submission" date="2012-07" db="EMBL/GenBank/DDBJ databases">
        <authorList>
            <person name="Durkin A.S."/>
            <person name="McCorrison J."/>
            <person name="Torralba M."/>
            <person name="Gillis M."/>
            <person name="Methe B."/>
            <person name="Sutton G."/>
            <person name="Nelson K.E."/>
        </authorList>
    </citation>
    <scope>NUCLEOTIDE SEQUENCE [LARGE SCALE GENOMIC DNA]</scope>
    <source>
        <strain evidence="3">ATCC 12104 / DSM 43013 / CCUG 2238 / JCM 8349 / NCTC 10301 / Howell 279</strain>
    </source>
</reference>
<dbReference type="AlphaFoldDB" id="J2ZST7"/>
<evidence type="ECO:0000313" key="3">
    <source>
        <dbReference type="Proteomes" id="UP000007814"/>
    </source>
</evidence>
<name>J2ZST7_ACTNH</name>
<protein>
    <submittedName>
        <fullName evidence="2">Uncharacterized protein</fullName>
    </submittedName>
</protein>
<evidence type="ECO:0000256" key="1">
    <source>
        <dbReference type="SAM" id="MobiDB-lite"/>
    </source>
</evidence>
<feature type="region of interest" description="Disordered" evidence="1">
    <location>
        <begin position="1"/>
        <end position="32"/>
    </location>
</feature>
<proteinExistence type="predicted"/>
<dbReference type="Proteomes" id="UP000007814">
    <property type="component" value="Unassembled WGS sequence"/>
</dbReference>
<comment type="caution">
    <text evidence="2">The sequence shown here is derived from an EMBL/GenBank/DDBJ whole genome shotgun (WGS) entry which is preliminary data.</text>
</comment>
<evidence type="ECO:0000313" key="2">
    <source>
        <dbReference type="EMBL" id="EJN85660.1"/>
    </source>
</evidence>
<sequence length="43" mass="4623">MPGASTRTELAEPLRGEADDESQEGLVGPLGTARRWLMTAPVR</sequence>
<accession>J2ZST7</accession>
<dbReference type="EMBL" id="ALJK01000050">
    <property type="protein sequence ID" value="EJN85660.1"/>
    <property type="molecule type" value="Genomic_DNA"/>
</dbReference>
<organism evidence="2 3">
    <name type="scientific">Actinomyces naeslundii (strain ATCC 12104 / DSM 43013 / CCUG 2238 / JCM 8349 / NCTC 10301 / Howell 279)</name>
    <dbReference type="NCBI Taxonomy" id="1115803"/>
    <lineage>
        <taxon>Bacteria</taxon>
        <taxon>Bacillati</taxon>
        <taxon>Actinomycetota</taxon>
        <taxon>Actinomycetes</taxon>
        <taxon>Actinomycetales</taxon>
        <taxon>Actinomycetaceae</taxon>
        <taxon>Actinomyces</taxon>
    </lineage>
</organism>